<evidence type="ECO:0000259" key="9">
    <source>
        <dbReference type="Pfam" id="PF14322"/>
    </source>
</evidence>
<dbReference type="Pfam" id="PF07980">
    <property type="entry name" value="SusD_RagB"/>
    <property type="match status" value="1"/>
</dbReference>
<dbReference type="InterPro" id="IPR011990">
    <property type="entry name" value="TPR-like_helical_dom_sf"/>
</dbReference>
<dbReference type="InterPro" id="IPR012944">
    <property type="entry name" value="SusD_RagB_dom"/>
</dbReference>
<organism evidence="10 11">
    <name type="scientific">Sphingobacterium phlebotomi</name>
    <dbReference type="NCBI Taxonomy" id="2605433"/>
    <lineage>
        <taxon>Bacteria</taxon>
        <taxon>Pseudomonadati</taxon>
        <taxon>Bacteroidota</taxon>
        <taxon>Sphingobacteriia</taxon>
        <taxon>Sphingobacteriales</taxon>
        <taxon>Sphingobacteriaceae</taxon>
        <taxon>Sphingobacterium</taxon>
    </lineage>
</organism>
<reference evidence="10 11" key="1">
    <citation type="submission" date="2019-08" db="EMBL/GenBank/DDBJ databases">
        <title>Phlebobacter frassis gen. nov. sp. nov., a new member of family Sphingobacteriaceae isolated from sand fly rearing media.</title>
        <authorList>
            <person name="Kakumanu M.L."/>
            <person name="Marayati B.F."/>
            <person name="Wada-Katsumata A."/>
            <person name="Wasserberg G."/>
            <person name="Schal C."/>
            <person name="Apperson C.S."/>
            <person name="Ponnusamy L."/>
        </authorList>
    </citation>
    <scope>NUCLEOTIDE SEQUENCE [LARGE SCALE GENOMIC DNA]</scope>
    <source>
        <strain evidence="10 11">SSI9</strain>
    </source>
</reference>
<dbReference type="Proteomes" id="UP000322362">
    <property type="component" value="Unassembled WGS sequence"/>
</dbReference>
<keyword evidence="4" id="KW-0472">Membrane</keyword>
<evidence type="ECO:0000256" key="4">
    <source>
        <dbReference type="ARBA" id="ARBA00023136"/>
    </source>
</evidence>
<evidence type="ECO:0000256" key="3">
    <source>
        <dbReference type="ARBA" id="ARBA00022729"/>
    </source>
</evidence>
<dbReference type="SUPFAM" id="SSF48452">
    <property type="entry name" value="TPR-like"/>
    <property type="match status" value="1"/>
</dbReference>
<keyword evidence="11" id="KW-1185">Reference proteome</keyword>
<feature type="domain" description="SusD-like N-terminal" evidence="9">
    <location>
        <begin position="84"/>
        <end position="233"/>
    </location>
</feature>
<keyword evidence="3 7" id="KW-0732">Signal</keyword>
<evidence type="ECO:0000256" key="5">
    <source>
        <dbReference type="ARBA" id="ARBA00023237"/>
    </source>
</evidence>
<feature type="chain" id="PRO_5023145960" evidence="7">
    <location>
        <begin position="25"/>
        <end position="587"/>
    </location>
</feature>
<dbReference type="InterPro" id="IPR033985">
    <property type="entry name" value="SusD-like_N"/>
</dbReference>
<comment type="subcellular location">
    <subcellularLocation>
        <location evidence="1">Cell outer membrane</location>
    </subcellularLocation>
</comment>
<dbReference type="PROSITE" id="PS51257">
    <property type="entry name" value="PROKAR_LIPOPROTEIN"/>
    <property type="match status" value="1"/>
</dbReference>
<gene>
    <name evidence="10" type="ORF">FXV77_00075</name>
</gene>
<dbReference type="AlphaFoldDB" id="A0A5D4HD23"/>
<evidence type="ECO:0000256" key="1">
    <source>
        <dbReference type="ARBA" id="ARBA00004442"/>
    </source>
</evidence>
<dbReference type="Gene3D" id="1.25.40.390">
    <property type="match status" value="1"/>
</dbReference>
<sequence>MKRNTLTHLTAISLLLLSTLSCNNYLNLDPPSAFDENYVFSTVPNATSAVLGAYDRLAGLQAYGSRLSMMYPYDNDEMVGVLNTTAPDNSSRDLSRYNLNPTNAQLRLPFEQLYAGVERANICIKNIPAMDLYQNGSAEEKIQLQRLHGEALTLRAQFYLELVRNWGDIPAPFEPSIDQTELFMDKTDRDTIYDRLINDLARASDLVPWRTEVASDERITKGAVKALRARLALYRGGYSLRRVSGIMERRPDYLKYYQIARDECFDIMQHRDQHTLNPSFQAVFKDGIDSYKIDPFGEVLFEVAMGRETDSNIGYYDGPRFYVPGNTSMLGNGQIRVIPTYFYSFDSLDIRRDVTTAPYYNSPEYFKTVQPLLNMTSGKFRSDWISPRLSSAIQATGLNWPLIRFSDVLLMFAEAENELRDGPTAEAIAAFEEVRTRGFGGDMDLIGSTPTTKDDFFEAIVKERSFEFGGEGIRKYDLIRWNLLGTKITEVREELTKMRNKQAPYENLPQHMYYKPSSTEVIWSHSLYQPTPSRAPSGFTRVNWIVALTDVWINNVAQLFQPNRNELMPLPQSATDANPNLKQDYGY</sequence>
<dbReference type="Pfam" id="PF14322">
    <property type="entry name" value="SusD-like_3"/>
    <property type="match status" value="1"/>
</dbReference>
<evidence type="ECO:0000256" key="7">
    <source>
        <dbReference type="SAM" id="SignalP"/>
    </source>
</evidence>
<evidence type="ECO:0000256" key="6">
    <source>
        <dbReference type="SAM" id="MobiDB-lite"/>
    </source>
</evidence>
<evidence type="ECO:0000313" key="11">
    <source>
        <dbReference type="Proteomes" id="UP000322362"/>
    </source>
</evidence>
<dbReference type="GO" id="GO:0009279">
    <property type="term" value="C:cell outer membrane"/>
    <property type="evidence" value="ECO:0007669"/>
    <property type="project" value="UniProtKB-SubCell"/>
</dbReference>
<dbReference type="EMBL" id="VTAV01000001">
    <property type="protein sequence ID" value="TYR38474.1"/>
    <property type="molecule type" value="Genomic_DNA"/>
</dbReference>
<feature type="region of interest" description="Disordered" evidence="6">
    <location>
        <begin position="567"/>
        <end position="587"/>
    </location>
</feature>
<evidence type="ECO:0000256" key="2">
    <source>
        <dbReference type="ARBA" id="ARBA00006275"/>
    </source>
</evidence>
<evidence type="ECO:0000313" key="10">
    <source>
        <dbReference type="EMBL" id="TYR38474.1"/>
    </source>
</evidence>
<feature type="compositionally biased region" description="Polar residues" evidence="6">
    <location>
        <begin position="572"/>
        <end position="581"/>
    </location>
</feature>
<protein>
    <submittedName>
        <fullName evidence="10">RagB/SusD family nutrient uptake outer membrane protein</fullName>
    </submittedName>
</protein>
<comment type="similarity">
    <text evidence="2">Belongs to the SusD family.</text>
</comment>
<evidence type="ECO:0000259" key="8">
    <source>
        <dbReference type="Pfam" id="PF07980"/>
    </source>
</evidence>
<keyword evidence="5" id="KW-0998">Cell outer membrane</keyword>
<accession>A0A5D4HD23</accession>
<proteinExistence type="inferred from homology"/>
<feature type="signal peptide" evidence="7">
    <location>
        <begin position="1"/>
        <end position="24"/>
    </location>
</feature>
<comment type="caution">
    <text evidence="10">The sequence shown here is derived from an EMBL/GenBank/DDBJ whole genome shotgun (WGS) entry which is preliminary data.</text>
</comment>
<name>A0A5D4HD23_9SPHI</name>
<feature type="domain" description="RagB/SusD" evidence="8">
    <location>
        <begin position="390"/>
        <end position="587"/>
    </location>
</feature>